<dbReference type="PANTHER" id="PTHR21708:SF26">
    <property type="entry name" value="2-DEHYDROPANTOATE 2-REDUCTASE"/>
    <property type="match status" value="1"/>
</dbReference>
<dbReference type="InterPro" id="IPR013332">
    <property type="entry name" value="KPR_N"/>
</dbReference>
<comment type="caution">
    <text evidence="8">The sequence shown here is derived from an EMBL/GenBank/DDBJ whole genome shotgun (WGS) entry which is preliminary data.</text>
</comment>
<evidence type="ECO:0000256" key="2">
    <source>
        <dbReference type="ARBA" id="ARBA00013014"/>
    </source>
</evidence>
<proteinExistence type="predicted"/>
<comment type="catalytic activity">
    <reaction evidence="5">
        <text>(R)-pantoate + NADP(+) = 2-dehydropantoate + NADPH + H(+)</text>
        <dbReference type="Rhea" id="RHEA:16233"/>
        <dbReference type="ChEBI" id="CHEBI:11561"/>
        <dbReference type="ChEBI" id="CHEBI:15378"/>
        <dbReference type="ChEBI" id="CHEBI:15980"/>
        <dbReference type="ChEBI" id="CHEBI:57783"/>
        <dbReference type="ChEBI" id="CHEBI:58349"/>
        <dbReference type="EC" id="1.1.1.169"/>
    </reaction>
</comment>
<evidence type="ECO:0000259" key="7">
    <source>
        <dbReference type="Pfam" id="PF08546"/>
    </source>
</evidence>
<keyword evidence="9" id="KW-1185">Reference proteome</keyword>
<sequence>MKILILGAGAVGGYFGALLQDKGIHVTLLVREERAIHLRQNGLKVRSPLGDFTVYPEVITSLKFTDVFQLVIISCKSYALDDAVKLLSTLQRSTYILPLLNGISHYPKLVNQFGKNFVLGGFAHLSTVLDSNGNILHLNDLQVLTVGALLPQQESFLRFARNVLFKDAPFISYSDNIQMDIWKKLIFISTAASATCLVGDTMGNIASTPQGARQIKKAFEISCKTAAFHGFAPDNIWKRKTLQGLLDPESTMTSSLLRDMQYNNPAEISILRDMLEKTKEAGLYNELLEAGYLAVEMYEENRKHTQIGKPLKHC</sequence>
<dbReference type="InterPro" id="IPR051402">
    <property type="entry name" value="KPR-Related"/>
</dbReference>
<dbReference type="Proteomes" id="UP001597387">
    <property type="component" value="Unassembled WGS sequence"/>
</dbReference>
<name>A0ABW4ZKX0_9SPHI</name>
<dbReference type="SUPFAM" id="SSF48179">
    <property type="entry name" value="6-phosphogluconate dehydrogenase C-terminal domain-like"/>
    <property type="match status" value="1"/>
</dbReference>
<dbReference type="InterPro" id="IPR008927">
    <property type="entry name" value="6-PGluconate_DH-like_C_sf"/>
</dbReference>
<evidence type="ECO:0000256" key="4">
    <source>
        <dbReference type="ARBA" id="ARBA00032024"/>
    </source>
</evidence>
<organism evidence="8 9">
    <name type="scientific">Paradesertivirga mongoliensis</name>
    <dbReference type="NCBI Taxonomy" id="2100740"/>
    <lineage>
        <taxon>Bacteria</taxon>
        <taxon>Pseudomonadati</taxon>
        <taxon>Bacteroidota</taxon>
        <taxon>Sphingobacteriia</taxon>
        <taxon>Sphingobacteriales</taxon>
        <taxon>Sphingobacteriaceae</taxon>
        <taxon>Paradesertivirga</taxon>
    </lineage>
</organism>
<dbReference type="Pfam" id="PF08546">
    <property type="entry name" value="ApbA_C"/>
    <property type="match status" value="1"/>
</dbReference>
<feature type="domain" description="Ketopantoate reductase N-terminal" evidence="6">
    <location>
        <begin position="3"/>
        <end position="148"/>
    </location>
</feature>
<comment type="pathway">
    <text evidence="1">Cofactor biosynthesis; (R)-pantothenate biosynthesis; (R)-pantoate from 3-methyl-2-oxobutanoate: step 2/2.</text>
</comment>
<dbReference type="InterPro" id="IPR013328">
    <property type="entry name" value="6PGD_dom2"/>
</dbReference>
<dbReference type="InterPro" id="IPR036291">
    <property type="entry name" value="NAD(P)-bd_dom_sf"/>
</dbReference>
<evidence type="ECO:0000256" key="5">
    <source>
        <dbReference type="ARBA" id="ARBA00048793"/>
    </source>
</evidence>
<evidence type="ECO:0000313" key="9">
    <source>
        <dbReference type="Proteomes" id="UP001597387"/>
    </source>
</evidence>
<dbReference type="RefSeq" id="WP_255903016.1">
    <property type="nucleotide sequence ID" value="NZ_JAFMZO010000003.1"/>
</dbReference>
<evidence type="ECO:0000256" key="3">
    <source>
        <dbReference type="ARBA" id="ARBA00019465"/>
    </source>
</evidence>
<reference evidence="9" key="1">
    <citation type="journal article" date="2019" name="Int. J. Syst. Evol. Microbiol.">
        <title>The Global Catalogue of Microorganisms (GCM) 10K type strain sequencing project: providing services to taxonomists for standard genome sequencing and annotation.</title>
        <authorList>
            <consortium name="The Broad Institute Genomics Platform"/>
            <consortium name="The Broad Institute Genome Sequencing Center for Infectious Disease"/>
            <person name="Wu L."/>
            <person name="Ma J."/>
        </authorList>
    </citation>
    <scope>NUCLEOTIDE SEQUENCE [LARGE SCALE GENOMIC DNA]</scope>
    <source>
        <strain evidence="9">KCTC 42217</strain>
    </source>
</reference>
<dbReference type="InterPro" id="IPR013752">
    <property type="entry name" value="KPA_reductase"/>
</dbReference>
<accession>A0ABW4ZKX0</accession>
<dbReference type="SUPFAM" id="SSF51735">
    <property type="entry name" value="NAD(P)-binding Rossmann-fold domains"/>
    <property type="match status" value="1"/>
</dbReference>
<evidence type="ECO:0000259" key="6">
    <source>
        <dbReference type="Pfam" id="PF02558"/>
    </source>
</evidence>
<dbReference type="PANTHER" id="PTHR21708">
    <property type="entry name" value="PROBABLE 2-DEHYDROPANTOATE 2-REDUCTASE"/>
    <property type="match status" value="1"/>
</dbReference>
<evidence type="ECO:0000256" key="1">
    <source>
        <dbReference type="ARBA" id="ARBA00004994"/>
    </source>
</evidence>
<dbReference type="Gene3D" id="1.10.1040.10">
    <property type="entry name" value="N-(1-d-carboxylethyl)-l-norvaline Dehydrogenase, domain 2"/>
    <property type="match status" value="1"/>
</dbReference>
<dbReference type="EMBL" id="JBHUHZ010000001">
    <property type="protein sequence ID" value="MFD2162733.1"/>
    <property type="molecule type" value="Genomic_DNA"/>
</dbReference>
<dbReference type="Gene3D" id="3.40.50.720">
    <property type="entry name" value="NAD(P)-binding Rossmann-like Domain"/>
    <property type="match status" value="1"/>
</dbReference>
<gene>
    <name evidence="8" type="ORF">ACFSJU_10050</name>
</gene>
<dbReference type="EC" id="1.1.1.169" evidence="2"/>
<evidence type="ECO:0000313" key="8">
    <source>
        <dbReference type="EMBL" id="MFD2162733.1"/>
    </source>
</evidence>
<feature type="domain" description="Ketopantoate reductase C-terminal" evidence="7">
    <location>
        <begin position="176"/>
        <end position="269"/>
    </location>
</feature>
<protein>
    <recommendedName>
        <fullName evidence="3">2-dehydropantoate 2-reductase</fullName>
        <ecNumber evidence="2">1.1.1.169</ecNumber>
    </recommendedName>
    <alternativeName>
        <fullName evidence="4">Ketopantoate reductase</fullName>
    </alternativeName>
</protein>
<dbReference type="Pfam" id="PF02558">
    <property type="entry name" value="ApbA"/>
    <property type="match status" value="1"/>
</dbReference>